<proteinExistence type="predicted"/>
<dbReference type="Proteomes" id="UP000789860">
    <property type="component" value="Unassembled WGS sequence"/>
</dbReference>
<sequence length="163" mass="18084">SSNKNCEVIKINGQDALETIKEFADKNVSSSRDLGVRFNEALSSLALQLGDWVFAEESGQFTKRPNLPESPNITYTLSCSGKHRTIVRGWSINYIGNDFTDTKSYFDQNCLPTQFEKTKLTKESPKAAVFNLSSEFQGQLIHNPGGSIKFYKVHDIGVAVIGT</sequence>
<organism evidence="1 2">
    <name type="scientific">Scutellospora calospora</name>
    <dbReference type="NCBI Taxonomy" id="85575"/>
    <lineage>
        <taxon>Eukaryota</taxon>
        <taxon>Fungi</taxon>
        <taxon>Fungi incertae sedis</taxon>
        <taxon>Mucoromycota</taxon>
        <taxon>Glomeromycotina</taxon>
        <taxon>Glomeromycetes</taxon>
        <taxon>Diversisporales</taxon>
        <taxon>Gigasporaceae</taxon>
        <taxon>Scutellospora</taxon>
    </lineage>
</organism>
<evidence type="ECO:0000313" key="1">
    <source>
        <dbReference type="EMBL" id="CAG8722632.1"/>
    </source>
</evidence>
<gene>
    <name evidence="1" type="ORF">SCALOS_LOCUS11317</name>
</gene>
<name>A0ACA9PTN2_9GLOM</name>
<accession>A0ACA9PTN2</accession>
<protein>
    <submittedName>
        <fullName evidence="1">10867_t:CDS:1</fullName>
    </submittedName>
</protein>
<evidence type="ECO:0000313" key="2">
    <source>
        <dbReference type="Proteomes" id="UP000789860"/>
    </source>
</evidence>
<dbReference type="EMBL" id="CAJVPM010048241">
    <property type="protein sequence ID" value="CAG8722632.1"/>
    <property type="molecule type" value="Genomic_DNA"/>
</dbReference>
<feature type="non-terminal residue" evidence="1">
    <location>
        <position position="163"/>
    </location>
</feature>
<keyword evidence="2" id="KW-1185">Reference proteome</keyword>
<feature type="non-terminal residue" evidence="1">
    <location>
        <position position="1"/>
    </location>
</feature>
<comment type="caution">
    <text evidence="1">The sequence shown here is derived from an EMBL/GenBank/DDBJ whole genome shotgun (WGS) entry which is preliminary data.</text>
</comment>
<reference evidence="1" key="1">
    <citation type="submission" date="2021-06" db="EMBL/GenBank/DDBJ databases">
        <authorList>
            <person name="Kallberg Y."/>
            <person name="Tangrot J."/>
            <person name="Rosling A."/>
        </authorList>
    </citation>
    <scope>NUCLEOTIDE SEQUENCE</scope>
    <source>
        <strain evidence="1">AU212A</strain>
    </source>
</reference>